<keyword evidence="1" id="KW-0378">Hydrolase</keyword>
<dbReference type="Pfam" id="PF00561">
    <property type="entry name" value="Abhydrolase_1"/>
    <property type="match status" value="1"/>
</dbReference>
<organism evidence="4 5">
    <name type="scientific">Chlorella vulgaris</name>
    <name type="common">Green alga</name>
    <dbReference type="NCBI Taxonomy" id="3077"/>
    <lineage>
        <taxon>Eukaryota</taxon>
        <taxon>Viridiplantae</taxon>
        <taxon>Chlorophyta</taxon>
        <taxon>core chlorophytes</taxon>
        <taxon>Trebouxiophyceae</taxon>
        <taxon>Chlorellales</taxon>
        <taxon>Chlorellaceae</taxon>
        <taxon>Chlorella clade</taxon>
        <taxon>Chlorella</taxon>
    </lineage>
</organism>
<evidence type="ECO:0000259" key="3">
    <source>
        <dbReference type="Pfam" id="PF00561"/>
    </source>
</evidence>
<proteinExistence type="inferred from homology"/>
<dbReference type="PRINTS" id="PR00412">
    <property type="entry name" value="EPOXHYDRLASE"/>
</dbReference>
<dbReference type="Proteomes" id="UP001055712">
    <property type="component" value="Unassembled WGS sequence"/>
</dbReference>
<dbReference type="PRINTS" id="PR00111">
    <property type="entry name" value="ABHYDROLASE"/>
</dbReference>
<dbReference type="SUPFAM" id="SSF53474">
    <property type="entry name" value="alpha/beta-Hydrolases"/>
    <property type="match status" value="1"/>
</dbReference>
<dbReference type="InterPro" id="IPR000073">
    <property type="entry name" value="AB_hydrolase_1"/>
</dbReference>
<accession>A0A9D4TQC8</accession>
<feature type="domain" description="AB hydrolase-1" evidence="3">
    <location>
        <begin position="22"/>
        <end position="260"/>
    </location>
</feature>
<comment type="caution">
    <text evidence="4">The sequence shown here is derived from an EMBL/GenBank/DDBJ whole genome shotgun (WGS) entry which is preliminary data.</text>
</comment>
<name>A0A9D4TQC8_CHLVU</name>
<reference evidence="4" key="2">
    <citation type="submission" date="2020-11" db="EMBL/GenBank/DDBJ databases">
        <authorList>
            <person name="Cecchin M."/>
            <person name="Marcolungo L."/>
            <person name="Rossato M."/>
            <person name="Girolomoni L."/>
            <person name="Cosentino E."/>
            <person name="Cuine S."/>
            <person name="Li-Beisson Y."/>
            <person name="Delledonne M."/>
            <person name="Ballottari M."/>
        </authorList>
    </citation>
    <scope>NUCLEOTIDE SEQUENCE</scope>
    <source>
        <strain evidence="4">211/11P</strain>
        <tissue evidence="4">Whole cell</tissue>
    </source>
</reference>
<dbReference type="GO" id="GO:0016787">
    <property type="term" value="F:hydrolase activity"/>
    <property type="evidence" value="ECO:0007669"/>
    <property type="project" value="UniProtKB-KW"/>
</dbReference>
<dbReference type="EMBL" id="SIDB01000006">
    <property type="protein sequence ID" value="KAI3431617.1"/>
    <property type="molecule type" value="Genomic_DNA"/>
</dbReference>
<comment type="similarity">
    <text evidence="2">Belongs to the AB hydrolase superfamily. Epoxide hydrolase family.</text>
</comment>
<dbReference type="AlphaFoldDB" id="A0A9D4TQC8"/>
<evidence type="ECO:0000313" key="4">
    <source>
        <dbReference type="EMBL" id="KAI3431617.1"/>
    </source>
</evidence>
<keyword evidence="5" id="KW-1185">Reference proteome</keyword>
<evidence type="ECO:0000313" key="5">
    <source>
        <dbReference type="Proteomes" id="UP001055712"/>
    </source>
</evidence>
<protein>
    <recommendedName>
        <fullName evidence="3">AB hydrolase-1 domain-containing protein</fullName>
    </recommendedName>
</protein>
<dbReference type="InterPro" id="IPR029058">
    <property type="entry name" value="AB_hydrolase_fold"/>
</dbReference>
<sequence length="292" mass="31668">MFYTVNGYRLYVTESGSGEAGTVLFLHGFPDSTALWSEQVTALAAVGWRTVAPDLLGYGRSDKPQDVLPYSLGRQAELVLALMDALQCQQFCLVGHDFGAALAWRLAMRAPGRVLKLVVISVGSPAFFFAAGGMEQRKLAWYQLFFLHRPAAEEGLAAGDWALLRAMLAGESPNVQQQYIEALAQPGALTAALNWYRANTPPAMFAQLEPGKLPLVQCPTLGVWSSGDSALTEAQMKASQQQVVPCKWRYARLEGCNHWVPRGAAQQLNQLLLNFLPSDGDAATAPAAVSRL</sequence>
<evidence type="ECO:0000256" key="1">
    <source>
        <dbReference type="ARBA" id="ARBA00022801"/>
    </source>
</evidence>
<dbReference type="OrthoDB" id="565370at2759"/>
<reference evidence="4" key="1">
    <citation type="journal article" date="2019" name="Plant J.">
        <title>Chlorella vulgaris genome assembly and annotation reveals the molecular basis for metabolic acclimation to high light conditions.</title>
        <authorList>
            <person name="Cecchin M."/>
            <person name="Marcolungo L."/>
            <person name="Rossato M."/>
            <person name="Girolomoni L."/>
            <person name="Cosentino E."/>
            <person name="Cuine S."/>
            <person name="Li-Beisson Y."/>
            <person name="Delledonne M."/>
            <person name="Ballottari M."/>
        </authorList>
    </citation>
    <scope>NUCLEOTIDE SEQUENCE</scope>
    <source>
        <strain evidence="4">211/11P</strain>
    </source>
</reference>
<gene>
    <name evidence="4" type="ORF">D9Q98_004666</name>
</gene>
<dbReference type="InterPro" id="IPR000639">
    <property type="entry name" value="Epox_hydrolase-like"/>
</dbReference>
<dbReference type="Gene3D" id="3.40.50.1820">
    <property type="entry name" value="alpha/beta hydrolase"/>
    <property type="match status" value="1"/>
</dbReference>
<dbReference type="PANTHER" id="PTHR43329">
    <property type="entry name" value="EPOXIDE HYDROLASE"/>
    <property type="match status" value="1"/>
</dbReference>
<evidence type="ECO:0000256" key="2">
    <source>
        <dbReference type="ARBA" id="ARBA00038334"/>
    </source>
</evidence>